<dbReference type="SMART" id="SM00354">
    <property type="entry name" value="HTH_LACI"/>
    <property type="match status" value="1"/>
</dbReference>
<dbReference type="PROSITE" id="PS00356">
    <property type="entry name" value="HTH_LACI_1"/>
    <property type="match status" value="1"/>
</dbReference>
<reference evidence="6" key="1">
    <citation type="journal article" date="2019" name="Int. J. Syst. Evol. Microbiol.">
        <title>The Global Catalogue of Microorganisms (GCM) 10K type strain sequencing project: providing services to taxonomists for standard genome sequencing and annotation.</title>
        <authorList>
            <consortium name="The Broad Institute Genomics Platform"/>
            <consortium name="The Broad Institute Genome Sequencing Center for Infectious Disease"/>
            <person name="Wu L."/>
            <person name="Ma J."/>
        </authorList>
    </citation>
    <scope>NUCLEOTIDE SEQUENCE [LARGE SCALE GENOMIC DNA]</scope>
    <source>
        <strain evidence="6">CCUG 66188</strain>
    </source>
</reference>
<proteinExistence type="predicted"/>
<dbReference type="Pfam" id="PF13407">
    <property type="entry name" value="Peripla_BP_4"/>
    <property type="match status" value="1"/>
</dbReference>
<dbReference type="PANTHER" id="PTHR30146:SF152">
    <property type="entry name" value="TRANSCRIPTIONAL REGULATORY PROTEIN"/>
    <property type="match status" value="1"/>
</dbReference>
<dbReference type="InterPro" id="IPR025997">
    <property type="entry name" value="SBP_2_dom"/>
</dbReference>
<evidence type="ECO:0000259" key="4">
    <source>
        <dbReference type="PROSITE" id="PS50932"/>
    </source>
</evidence>
<keyword evidence="3" id="KW-0804">Transcription</keyword>
<organism evidence="5 6">
    <name type="scientific">Sulfitobacter porphyrae</name>
    <dbReference type="NCBI Taxonomy" id="1246864"/>
    <lineage>
        <taxon>Bacteria</taxon>
        <taxon>Pseudomonadati</taxon>
        <taxon>Pseudomonadota</taxon>
        <taxon>Alphaproteobacteria</taxon>
        <taxon>Rhodobacterales</taxon>
        <taxon>Roseobacteraceae</taxon>
        <taxon>Sulfitobacter</taxon>
    </lineage>
</organism>
<dbReference type="EMBL" id="JBHSWG010000004">
    <property type="protein sequence ID" value="MFC6762266.1"/>
    <property type="molecule type" value="Genomic_DNA"/>
</dbReference>
<name>A0ABW2BAJ4_9RHOB</name>
<dbReference type="InterPro" id="IPR028082">
    <property type="entry name" value="Peripla_BP_I"/>
</dbReference>
<dbReference type="InterPro" id="IPR000843">
    <property type="entry name" value="HTH_LacI"/>
</dbReference>
<dbReference type="Gene3D" id="1.10.260.40">
    <property type="entry name" value="lambda repressor-like DNA-binding domains"/>
    <property type="match status" value="1"/>
</dbReference>
<dbReference type="PANTHER" id="PTHR30146">
    <property type="entry name" value="LACI-RELATED TRANSCRIPTIONAL REPRESSOR"/>
    <property type="match status" value="1"/>
</dbReference>
<evidence type="ECO:0000313" key="6">
    <source>
        <dbReference type="Proteomes" id="UP001596353"/>
    </source>
</evidence>
<dbReference type="PROSITE" id="PS50932">
    <property type="entry name" value="HTH_LACI_2"/>
    <property type="match status" value="1"/>
</dbReference>
<keyword evidence="6" id="KW-1185">Reference proteome</keyword>
<sequence length="275" mass="29354">MSGPTVRDVAEAAQVSLATVDRVLNNRGGVSAKVVDRVKAAVAQTGYVRNLAAANLSRRRVYRFCFVVPSGDTGFVALLHEALAREQQRLMEEQVLVQVVPTKAFDVEDQVAALRNLDCDAVAVMASEAPEINEEIASLHASGVRVISLVADLPSSGRDAYVGPDNVMAGRTAGEFMGRFIRDQGDVLMIAGSLAARDHSERLLGFRMVMQERFGGCSLLPAAQGATMPAASSRSCWRRPATGGLPGSMPSGRGTAGWCARCGRWTRNRSPSCMS</sequence>
<accession>A0ABW2BAJ4</accession>
<dbReference type="CDD" id="cd06307">
    <property type="entry name" value="PBP1_sugar_binding"/>
    <property type="match status" value="1"/>
</dbReference>
<feature type="domain" description="HTH lacI-type" evidence="4">
    <location>
        <begin position="4"/>
        <end position="58"/>
    </location>
</feature>
<protein>
    <submittedName>
        <fullName evidence="5">LacI family DNA-binding transcriptional regulator</fullName>
    </submittedName>
</protein>
<evidence type="ECO:0000256" key="2">
    <source>
        <dbReference type="ARBA" id="ARBA00023125"/>
    </source>
</evidence>
<dbReference type="CDD" id="cd01392">
    <property type="entry name" value="HTH_LacI"/>
    <property type="match status" value="1"/>
</dbReference>
<keyword evidence="1" id="KW-0805">Transcription regulation</keyword>
<dbReference type="Proteomes" id="UP001596353">
    <property type="component" value="Unassembled WGS sequence"/>
</dbReference>
<dbReference type="Gene3D" id="3.40.50.2300">
    <property type="match status" value="2"/>
</dbReference>
<dbReference type="SUPFAM" id="SSF47413">
    <property type="entry name" value="lambda repressor-like DNA-binding domains"/>
    <property type="match status" value="1"/>
</dbReference>
<keyword evidence="2 5" id="KW-0238">DNA-binding</keyword>
<comment type="caution">
    <text evidence="5">The sequence shown here is derived from an EMBL/GenBank/DDBJ whole genome shotgun (WGS) entry which is preliminary data.</text>
</comment>
<dbReference type="SUPFAM" id="SSF53822">
    <property type="entry name" value="Periplasmic binding protein-like I"/>
    <property type="match status" value="1"/>
</dbReference>
<evidence type="ECO:0000313" key="5">
    <source>
        <dbReference type="EMBL" id="MFC6762266.1"/>
    </source>
</evidence>
<dbReference type="Pfam" id="PF00356">
    <property type="entry name" value="LacI"/>
    <property type="match status" value="1"/>
</dbReference>
<evidence type="ECO:0000256" key="1">
    <source>
        <dbReference type="ARBA" id="ARBA00023015"/>
    </source>
</evidence>
<dbReference type="InterPro" id="IPR010982">
    <property type="entry name" value="Lambda_DNA-bd_dom_sf"/>
</dbReference>
<dbReference type="GO" id="GO:0003677">
    <property type="term" value="F:DNA binding"/>
    <property type="evidence" value="ECO:0007669"/>
    <property type="project" value="UniProtKB-KW"/>
</dbReference>
<gene>
    <name evidence="5" type="ORF">ACFQFQ_26500</name>
</gene>
<evidence type="ECO:0000256" key="3">
    <source>
        <dbReference type="ARBA" id="ARBA00023163"/>
    </source>
</evidence>